<evidence type="ECO:0000313" key="3">
    <source>
        <dbReference type="Proteomes" id="UP000001292"/>
    </source>
</evidence>
<dbReference type="STRING" id="7238.B4I9K4"/>
<dbReference type="EMBL" id="CH480825">
    <property type="protein sequence ID" value="EDW43885.1"/>
    <property type="molecule type" value="Genomic_DNA"/>
</dbReference>
<feature type="compositionally biased region" description="Basic and acidic residues" evidence="1">
    <location>
        <begin position="1"/>
        <end position="11"/>
    </location>
</feature>
<protein>
    <submittedName>
        <fullName evidence="2">GM18942</fullName>
    </submittedName>
</protein>
<feature type="region of interest" description="Disordered" evidence="1">
    <location>
        <begin position="68"/>
        <end position="87"/>
    </location>
</feature>
<name>B4I9K4_DROSE</name>
<proteinExistence type="predicted"/>
<gene>
    <name evidence="2" type="primary">Dsec\GM18942</name>
    <name evidence="2" type="ORF">Dsec_GM18942</name>
</gene>
<keyword evidence="3" id="KW-1185">Reference proteome</keyword>
<feature type="compositionally biased region" description="Low complexity" evidence="1">
    <location>
        <begin position="77"/>
        <end position="87"/>
    </location>
</feature>
<dbReference type="HOGENOM" id="CLU_772269_0_0_1"/>
<organism evidence="3">
    <name type="scientific">Drosophila sechellia</name>
    <name type="common">Fruit fly</name>
    <dbReference type="NCBI Taxonomy" id="7238"/>
    <lineage>
        <taxon>Eukaryota</taxon>
        <taxon>Metazoa</taxon>
        <taxon>Ecdysozoa</taxon>
        <taxon>Arthropoda</taxon>
        <taxon>Hexapoda</taxon>
        <taxon>Insecta</taxon>
        <taxon>Pterygota</taxon>
        <taxon>Neoptera</taxon>
        <taxon>Endopterygota</taxon>
        <taxon>Diptera</taxon>
        <taxon>Brachycera</taxon>
        <taxon>Muscomorpha</taxon>
        <taxon>Ephydroidea</taxon>
        <taxon>Drosophilidae</taxon>
        <taxon>Drosophila</taxon>
        <taxon>Sophophora</taxon>
    </lineage>
</organism>
<evidence type="ECO:0000313" key="2">
    <source>
        <dbReference type="EMBL" id="EDW43885.1"/>
    </source>
</evidence>
<dbReference type="Proteomes" id="UP000001292">
    <property type="component" value="Unassembled WGS sequence"/>
</dbReference>
<dbReference type="AlphaFoldDB" id="B4I9K4"/>
<sequence>MGAIKAEDADKQTFTSFTKKEGAPSSASSSSSTASVISIEASGSGQDHAENSGKPEDLDYVLMPASGADSATSVGNSTGTGTPAGTPVGATTSTIILNANNGTAGASGAGTTTILTQKSGHTNYNIFNSTATGSQTPTTTLLNRVNLHPKMKTQLVVNAKKLSEVTQTTAKVSIGNKTISVPLLKPLMSASGAATAGGATIVESKQLLQSGGQVTTVMSASQQSGGQQVHPHVHSHAHHNFTKLIKRGPKNSGTIVSFSGLQIKPANTKIVATKVVSKKMLQLQQHQQQIQQQQQLQVTSGGGLAPPTGSIVTITTTNPSQTYAMVQDSATVGAAAHSEDDAPATRKITAYSENLQKIP</sequence>
<reference evidence="2 3" key="1">
    <citation type="journal article" date="2007" name="Nature">
        <title>Evolution of genes and genomes on the Drosophila phylogeny.</title>
        <authorList>
            <consortium name="Drosophila 12 Genomes Consortium"/>
            <person name="Clark A.G."/>
            <person name="Eisen M.B."/>
            <person name="Smith D.R."/>
            <person name="Bergman C.M."/>
            <person name="Oliver B."/>
            <person name="Markow T.A."/>
            <person name="Kaufman T.C."/>
            <person name="Kellis M."/>
            <person name="Gelbart W."/>
            <person name="Iyer V.N."/>
            <person name="Pollard D.A."/>
            <person name="Sackton T.B."/>
            <person name="Larracuente A.M."/>
            <person name="Singh N.D."/>
            <person name="Abad J.P."/>
            <person name="Abt D.N."/>
            <person name="Adryan B."/>
            <person name="Aguade M."/>
            <person name="Akashi H."/>
            <person name="Anderson W.W."/>
            <person name="Aquadro C.F."/>
            <person name="Ardell D.H."/>
            <person name="Arguello R."/>
            <person name="Artieri C.G."/>
            <person name="Barbash D.A."/>
            <person name="Barker D."/>
            <person name="Barsanti P."/>
            <person name="Batterham P."/>
            <person name="Batzoglou S."/>
            <person name="Begun D."/>
            <person name="Bhutkar A."/>
            <person name="Blanco E."/>
            <person name="Bosak S.A."/>
            <person name="Bradley R.K."/>
            <person name="Brand A.D."/>
            <person name="Brent M.R."/>
            <person name="Brooks A.N."/>
            <person name="Brown R.H."/>
            <person name="Butlin R.K."/>
            <person name="Caggese C."/>
            <person name="Calvi B.R."/>
            <person name="Bernardo de Carvalho A."/>
            <person name="Caspi A."/>
            <person name="Castrezana S."/>
            <person name="Celniker S.E."/>
            <person name="Chang J.L."/>
            <person name="Chapple C."/>
            <person name="Chatterji S."/>
            <person name="Chinwalla A."/>
            <person name="Civetta A."/>
            <person name="Clifton S.W."/>
            <person name="Comeron J.M."/>
            <person name="Costello J.C."/>
            <person name="Coyne J.A."/>
            <person name="Daub J."/>
            <person name="David R.G."/>
            <person name="Delcher A.L."/>
            <person name="Delehaunty K."/>
            <person name="Do C.B."/>
            <person name="Ebling H."/>
            <person name="Edwards K."/>
            <person name="Eickbush T."/>
            <person name="Evans J.D."/>
            <person name="Filipski A."/>
            <person name="Findeiss S."/>
            <person name="Freyhult E."/>
            <person name="Fulton L."/>
            <person name="Fulton R."/>
            <person name="Garcia A.C."/>
            <person name="Gardiner A."/>
            <person name="Garfield D.A."/>
            <person name="Garvin B.E."/>
            <person name="Gibson G."/>
            <person name="Gilbert D."/>
            <person name="Gnerre S."/>
            <person name="Godfrey J."/>
            <person name="Good R."/>
            <person name="Gotea V."/>
            <person name="Gravely B."/>
            <person name="Greenberg A.J."/>
            <person name="Griffiths-Jones S."/>
            <person name="Gross S."/>
            <person name="Guigo R."/>
            <person name="Gustafson E.A."/>
            <person name="Haerty W."/>
            <person name="Hahn M.W."/>
            <person name="Halligan D.L."/>
            <person name="Halpern A.L."/>
            <person name="Halter G.M."/>
            <person name="Han M.V."/>
            <person name="Heger A."/>
            <person name="Hillier L."/>
            <person name="Hinrichs A.S."/>
            <person name="Holmes I."/>
            <person name="Hoskins R.A."/>
            <person name="Hubisz M.J."/>
            <person name="Hultmark D."/>
            <person name="Huntley M.A."/>
            <person name="Jaffe D.B."/>
            <person name="Jagadeeshan S."/>
            <person name="Jeck W.R."/>
            <person name="Johnson J."/>
            <person name="Jones C.D."/>
            <person name="Jordan W.C."/>
            <person name="Karpen G.H."/>
            <person name="Kataoka E."/>
            <person name="Keightley P.D."/>
            <person name="Kheradpour P."/>
            <person name="Kirkness E.F."/>
            <person name="Koerich L.B."/>
            <person name="Kristiansen K."/>
            <person name="Kudrna D."/>
            <person name="Kulathinal R.J."/>
            <person name="Kumar S."/>
            <person name="Kwok R."/>
            <person name="Lander E."/>
            <person name="Langley C.H."/>
            <person name="Lapoint R."/>
            <person name="Lazzaro B.P."/>
            <person name="Lee S.J."/>
            <person name="Levesque L."/>
            <person name="Li R."/>
            <person name="Lin C.F."/>
            <person name="Lin M.F."/>
            <person name="Lindblad-Toh K."/>
            <person name="Llopart A."/>
            <person name="Long M."/>
            <person name="Low L."/>
            <person name="Lozovsky E."/>
            <person name="Lu J."/>
            <person name="Luo M."/>
            <person name="Machado C.A."/>
            <person name="Makalowski W."/>
            <person name="Marzo M."/>
            <person name="Matsuda M."/>
            <person name="Matzkin L."/>
            <person name="McAllister B."/>
            <person name="McBride C.S."/>
            <person name="McKernan B."/>
            <person name="McKernan K."/>
            <person name="Mendez-Lago M."/>
            <person name="Minx P."/>
            <person name="Mollenhauer M.U."/>
            <person name="Montooth K."/>
            <person name="Mount S.M."/>
            <person name="Mu X."/>
            <person name="Myers E."/>
            <person name="Negre B."/>
            <person name="Newfeld S."/>
            <person name="Nielsen R."/>
            <person name="Noor M.A."/>
            <person name="O'Grady P."/>
            <person name="Pachter L."/>
            <person name="Papaceit M."/>
            <person name="Parisi M.J."/>
            <person name="Parisi M."/>
            <person name="Parts L."/>
            <person name="Pedersen J.S."/>
            <person name="Pesole G."/>
            <person name="Phillippy A.M."/>
            <person name="Ponting C.P."/>
            <person name="Pop M."/>
            <person name="Porcelli D."/>
            <person name="Powell J.R."/>
            <person name="Prohaska S."/>
            <person name="Pruitt K."/>
            <person name="Puig M."/>
            <person name="Quesneville H."/>
            <person name="Ram K.R."/>
            <person name="Rand D."/>
            <person name="Rasmussen M.D."/>
            <person name="Reed L.K."/>
            <person name="Reenan R."/>
            <person name="Reily A."/>
            <person name="Remington K.A."/>
            <person name="Rieger T.T."/>
            <person name="Ritchie M.G."/>
            <person name="Robin C."/>
            <person name="Rogers Y.H."/>
            <person name="Rohde C."/>
            <person name="Rozas J."/>
            <person name="Rubenfield M.J."/>
            <person name="Ruiz A."/>
            <person name="Russo S."/>
            <person name="Salzberg S.L."/>
            <person name="Sanchez-Gracia A."/>
            <person name="Saranga D.J."/>
            <person name="Sato H."/>
            <person name="Schaeffer S.W."/>
            <person name="Schatz M.C."/>
            <person name="Schlenke T."/>
            <person name="Schwartz R."/>
            <person name="Segarra C."/>
            <person name="Singh R.S."/>
            <person name="Sirot L."/>
            <person name="Sirota M."/>
            <person name="Sisneros N.B."/>
            <person name="Smith C.D."/>
            <person name="Smith T.F."/>
            <person name="Spieth J."/>
            <person name="Stage D.E."/>
            <person name="Stark A."/>
            <person name="Stephan W."/>
            <person name="Strausberg R.L."/>
            <person name="Strempel S."/>
            <person name="Sturgill D."/>
            <person name="Sutton G."/>
            <person name="Sutton G.G."/>
            <person name="Tao W."/>
            <person name="Teichmann S."/>
            <person name="Tobari Y.N."/>
            <person name="Tomimura Y."/>
            <person name="Tsolas J.M."/>
            <person name="Valente V.L."/>
            <person name="Venter E."/>
            <person name="Venter J.C."/>
            <person name="Vicario S."/>
            <person name="Vieira F.G."/>
            <person name="Vilella A.J."/>
            <person name="Villasante A."/>
            <person name="Walenz B."/>
            <person name="Wang J."/>
            <person name="Wasserman M."/>
            <person name="Watts T."/>
            <person name="Wilson D."/>
            <person name="Wilson R.K."/>
            <person name="Wing R.A."/>
            <person name="Wolfner M.F."/>
            <person name="Wong A."/>
            <person name="Wong G.K."/>
            <person name="Wu C.I."/>
            <person name="Wu G."/>
            <person name="Yamamoto D."/>
            <person name="Yang H.P."/>
            <person name="Yang S.P."/>
            <person name="Yorke J.A."/>
            <person name="Yoshida K."/>
            <person name="Zdobnov E."/>
            <person name="Zhang P."/>
            <person name="Zhang Y."/>
            <person name="Zimin A.V."/>
            <person name="Baldwin J."/>
            <person name="Abdouelleil A."/>
            <person name="Abdulkadir J."/>
            <person name="Abebe A."/>
            <person name="Abera B."/>
            <person name="Abreu J."/>
            <person name="Acer S.C."/>
            <person name="Aftuck L."/>
            <person name="Alexander A."/>
            <person name="An P."/>
            <person name="Anderson E."/>
            <person name="Anderson S."/>
            <person name="Arachi H."/>
            <person name="Azer M."/>
            <person name="Bachantsang P."/>
            <person name="Barry A."/>
            <person name="Bayul T."/>
            <person name="Berlin A."/>
            <person name="Bessette D."/>
            <person name="Bloom T."/>
            <person name="Blye J."/>
            <person name="Boguslavskiy L."/>
            <person name="Bonnet C."/>
            <person name="Boukhgalter B."/>
            <person name="Bourzgui I."/>
            <person name="Brown A."/>
            <person name="Cahill P."/>
            <person name="Channer S."/>
            <person name="Cheshatsang Y."/>
            <person name="Chuda L."/>
            <person name="Citroen M."/>
            <person name="Collymore A."/>
            <person name="Cooke P."/>
            <person name="Costello M."/>
            <person name="D'Aco K."/>
            <person name="Daza R."/>
            <person name="De Haan G."/>
            <person name="DeGray S."/>
            <person name="DeMaso C."/>
            <person name="Dhargay N."/>
            <person name="Dooley K."/>
            <person name="Dooley E."/>
            <person name="Doricent M."/>
            <person name="Dorje P."/>
            <person name="Dorjee K."/>
            <person name="Dupes A."/>
            <person name="Elong R."/>
            <person name="Falk J."/>
            <person name="Farina A."/>
            <person name="Faro S."/>
            <person name="Ferguson D."/>
            <person name="Fisher S."/>
            <person name="Foley C.D."/>
            <person name="Franke A."/>
            <person name="Friedrich D."/>
            <person name="Gadbois L."/>
            <person name="Gearin G."/>
            <person name="Gearin C.R."/>
            <person name="Giannoukos G."/>
            <person name="Goode T."/>
            <person name="Graham J."/>
            <person name="Grandbois E."/>
            <person name="Grewal S."/>
            <person name="Gyaltsen K."/>
            <person name="Hafez N."/>
            <person name="Hagos B."/>
            <person name="Hall J."/>
            <person name="Henson C."/>
            <person name="Hollinger A."/>
            <person name="Honan T."/>
            <person name="Huard M.D."/>
            <person name="Hughes L."/>
            <person name="Hurhula B."/>
            <person name="Husby M.E."/>
            <person name="Kamat A."/>
            <person name="Kanga B."/>
            <person name="Kashin S."/>
            <person name="Khazanovich D."/>
            <person name="Kisner P."/>
            <person name="Lance K."/>
            <person name="Lara M."/>
            <person name="Lee W."/>
            <person name="Lennon N."/>
            <person name="Letendre F."/>
            <person name="LeVine R."/>
            <person name="Lipovsky A."/>
            <person name="Liu X."/>
            <person name="Liu J."/>
            <person name="Liu S."/>
            <person name="Lokyitsang T."/>
            <person name="Lokyitsang Y."/>
            <person name="Lubonja R."/>
            <person name="Lui A."/>
            <person name="MacDonald P."/>
            <person name="Magnisalis V."/>
            <person name="Maru K."/>
            <person name="Matthews C."/>
            <person name="McCusker W."/>
            <person name="McDonough S."/>
            <person name="Mehta T."/>
            <person name="Meldrim J."/>
            <person name="Meneus L."/>
            <person name="Mihai O."/>
            <person name="Mihalev A."/>
            <person name="Mihova T."/>
            <person name="Mittelman R."/>
            <person name="Mlenga V."/>
            <person name="Montmayeur A."/>
            <person name="Mulrain L."/>
            <person name="Navidi A."/>
            <person name="Naylor J."/>
            <person name="Negash T."/>
            <person name="Nguyen T."/>
            <person name="Nguyen N."/>
            <person name="Nicol R."/>
            <person name="Norbu C."/>
            <person name="Norbu N."/>
            <person name="Novod N."/>
            <person name="O'Neill B."/>
            <person name="Osman S."/>
            <person name="Markiewicz E."/>
            <person name="Oyono O.L."/>
            <person name="Patti C."/>
            <person name="Phunkhang P."/>
            <person name="Pierre F."/>
            <person name="Priest M."/>
            <person name="Raghuraman S."/>
            <person name="Rege F."/>
            <person name="Reyes R."/>
            <person name="Rise C."/>
            <person name="Rogov P."/>
            <person name="Ross K."/>
            <person name="Ryan E."/>
            <person name="Settipalli S."/>
            <person name="Shea T."/>
            <person name="Sherpa N."/>
            <person name="Shi L."/>
            <person name="Shih D."/>
            <person name="Sparrow T."/>
            <person name="Spaulding J."/>
            <person name="Stalker J."/>
            <person name="Stange-Thomann N."/>
            <person name="Stavropoulos S."/>
            <person name="Stone C."/>
            <person name="Strader C."/>
            <person name="Tesfaye S."/>
            <person name="Thomson T."/>
            <person name="Thoulutsang Y."/>
            <person name="Thoulutsang D."/>
            <person name="Topham K."/>
            <person name="Topping I."/>
            <person name="Tsamla T."/>
            <person name="Vassiliev H."/>
            <person name="Vo A."/>
            <person name="Wangchuk T."/>
            <person name="Wangdi T."/>
            <person name="Weiand M."/>
            <person name="Wilkinson J."/>
            <person name="Wilson A."/>
            <person name="Yadav S."/>
            <person name="Young G."/>
            <person name="Yu Q."/>
            <person name="Zembek L."/>
            <person name="Zhong D."/>
            <person name="Zimmer A."/>
            <person name="Zwirko Z."/>
            <person name="Jaffe D.B."/>
            <person name="Alvarez P."/>
            <person name="Brockman W."/>
            <person name="Butler J."/>
            <person name="Chin C."/>
            <person name="Gnerre S."/>
            <person name="Grabherr M."/>
            <person name="Kleber M."/>
            <person name="Mauceli E."/>
            <person name="MacCallum I."/>
        </authorList>
    </citation>
    <scope>NUCLEOTIDE SEQUENCE [LARGE SCALE GENOMIC DNA]</scope>
    <source>
        <strain evidence="3">Rob3c / Tucson 14021-0248.25</strain>
    </source>
</reference>
<feature type="compositionally biased region" description="Basic and acidic residues" evidence="1">
    <location>
        <begin position="47"/>
        <end position="57"/>
    </location>
</feature>
<feature type="region of interest" description="Disordered" evidence="1">
    <location>
        <begin position="1"/>
        <end position="60"/>
    </location>
</feature>
<evidence type="ECO:0000256" key="1">
    <source>
        <dbReference type="SAM" id="MobiDB-lite"/>
    </source>
</evidence>
<accession>B4I9K4</accession>
<feature type="compositionally biased region" description="Low complexity" evidence="1">
    <location>
        <begin position="23"/>
        <end position="42"/>
    </location>
</feature>